<dbReference type="PANTHER" id="PTHR34822:SF1">
    <property type="entry name" value="GRPB FAMILY PROTEIN"/>
    <property type="match status" value="1"/>
</dbReference>
<dbReference type="SUPFAM" id="SSF55811">
    <property type="entry name" value="Nudix"/>
    <property type="match status" value="1"/>
</dbReference>
<dbReference type="PROSITE" id="PS51462">
    <property type="entry name" value="NUDIX"/>
    <property type="match status" value="1"/>
</dbReference>
<dbReference type="RefSeq" id="WP_344129565.1">
    <property type="nucleotide sequence ID" value="NZ_BAAALT010000059.1"/>
</dbReference>
<sequence>MNTGGPAAGLAYGTVKVVAHDAGWAHIAADHIARIRAALSAWALAVEHVGSTAVVGLPAKPIVDLAVLLAVHADPEQIIDRLGACGYVFRGDKGDQGGMLFVAETAPRVRVAHVHVLPDGDPQGAYYLAVRDRLRDQPHLAEAYAALKIRLAAEHGDDRASYTAAKDRFLAELLTDLPTATVEEPVVQRVRTLAVTPSNRLLLIRRTKPGQDVYWVVPGGGIEPHDGSLEDAAHRENHEELGGRVDLHRLVHIGVVHGQAHAIFLGRVDAWDPDARTGPELIEPGNGDYDLEEVPLDPDLLGIGRIWPVPTMRWIADKLREGRDLFTLPDLRETRVVRWRSRRTPQPWTGPLAMATSSTAKFAIAADHVAGHDIRLERVSLDLVEIQDVDVAAVARHKAQQAFERLGRPLIVEDSAFGLDELSGYPGALVKHLIDAAGARGMAHLADLTDNRSCTSTAALVYADDAGLVTFTHQRTGTVATAPAGHSGRLPLWTVYIPPGAAQPLAAMPDHDRETWQLQWHHQSVFAQFARWYTRHSASSGDL</sequence>
<dbReference type="EMBL" id="BAAALT010000059">
    <property type="protein sequence ID" value="GAA1801401.1"/>
    <property type="molecule type" value="Genomic_DNA"/>
</dbReference>
<dbReference type="Gene3D" id="3.30.460.10">
    <property type="entry name" value="Beta Polymerase, domain 2"/>
    <property type="match status" value="1"/>
</dbReference>
<name>A0ABN2LXB4_9ACTN</name>
<proteinExistence type="predicted"/>
<dbReference type="SUPFAM" id="SSF52972">
    <property type="entry name" value="ITPase-like"/>
    <property type="match status" value="1"/>
</dbReference>
<dbReference type="Gene3D" id="3.90.79.10">
    <property type="entry name" value="Nucleoside Triphosphate Pyrophosphohydrolase"/>
    <property type="match status" value="1"/>
</dbReference>
<dbReference type="SUPFAM" id="SSF81301">
    <property type="entry name" value="Nucleotidyltransferase"/>
    <property type="match status" value="1"/>
</dbReference>
<evidence type="ECO:0000313" key="4">
    <source>
        <dbReference type="Proteomes" id="UP001500218"/>
    </source>
</evidence>
<dbReference type="InterPro" id="IPR029001">
    <property type="entry name" value="ITPase-like_fam"/>
</dbReference>
<organism evidence="3 4">
    <name type="scientific">Luedemannella flava</name>
    <dbReference type="NCBI Taxonomy" id="349316"/>
    <lineage>
        <taxon>Bacteria</taxon>
        <taxon>Bacillati</taxon>
        <taxon>Actinomycetota</taxon>
        <taxon>Actinomycetes</taxon>
        <taxon>Micromonosporales</taxon>
        <taxon>Micromonosporaceae</taxon>
        <taxon>Luedemannella</taxon>
    </lineage>
</organism>
<dbReference type="Proteomes" id="UP001500218">
    <property type="component" value="Unassembled WGS sequence"/>
</dbReference>
<comment type="caution">
    <text evidence="3">The sequence shown here is derived from an EMBL/GenBank/DDBJ whole genome shotgun (WGS) entry which is preliminary data.</text>
</comment>
<dbReference type="Pfam" id="PF01725">
    <property type="entry name" value="Ham1p_like"/>
    <property type="match status" value="1"/>
</dbReference>
<evidence type="ECO:0000313" key="3">
    <source>
        <dbReference type="EMBL" id="GAA1801401.1"/>
    </source>
</evidence>
<dbReference type="InterPro" id="IPR007344">
    <property type="entry name" value="GrpB/CoaE"/>
</dbReference>
<reference evidence="3 4" key="1">
    <citation type="journal article" date="2019" name="Int. J. Syst. Evol. Microbiol.">
        <title>The Global Catalogue of Microorganisms (GCM) 10K type strain sequencing project: providing services to taxonomists for standard genome sequencing and annotation.</title>
        <authorList>
            <consortium name="The Broad Institute Genomics Platform"/>
            <consortium name="The Broad Institute Genome Sequencing Center for Infectious Disease"/>
            <person name="Wu L."/>
            <person name="Ma J."/>
        </authorList>
    </citation>
    <scope>NUCLEOTIDE SEQUENCE [LARGE SCALE GENOMIC DNA]</scope>
    <source>
        <strain evidence="3 4">JCM 13250</strain>
    </source>
</reference>
<dbReference type="InterPro" id="IPR002637">
    <property type="entry name" value="RdgB/HAM1"/>
</dbReference>
<evidence type="ECO:0000256" key="1">
    <source>
        <dbReference type="ARBA" id="ARBA00022801"/>
    </source>
</evidence>
<dbReference type="InterPro" id="IPR043519">
    <property type="entry name" value="NT_sf"/>
</dbReference>
<evidence type="ECO:0000259" key="2">
    <source>
        <dbReference type="PROSITE" id="PS51462"/>
    </source>
</evidence>
<feature type="domain" description="Nudix hydrolase" evidence="2">
    <location>
        <begin position="185"/>
        <end position="314"/>
    </location>
</feature>
<gene>
    <name evidence="3" type="ORF">GCM10009682_24100</name>
</gene>
<accession>A0ABN2LXB4</accession>
<dbReference type="InterPro" id="IPR000086">
    <property type="entry name" value="NUDIX_hydrolase_dom"/>
</dbReference>
<keyword evidence="1" id="KW-0378">Hydrolase</keyword>
<dbReference type="Pfam" id="PF04229">
    <property type="entry name" value="GrpB"/>
    <property type="match status" value="1"/>
</dbReference>
<dbReference type="Pfam" id="PF00293">
    <property type="entry name" value="NUDIX"/>
    <property type="match status" value="1"/>
</dbReference>
<dbReference type="Gene3D" id="3.90.950.10">
    <property type="match status" value="1"/>
</dbReference>
<dbReference type="InterPro" id="IPR015797">
    <property type="entry name" value="NUDIX_hydrolase-like_dom_sf"/>
</dbReference>
<protein>
    <recommendedName>
        <fullName evidence="2">Nudix hydrolase domain-containing protein</fullName>
    </recommendedName>
</protein>
<dbReference type="PANTHER" id="PTHR34822">
    <property type="entry name" value="GRPB DOMAIN PROTEIN (AFU_ORTHOLOGUE AFUA_1G01530)"/>
    <property type="match status" value="1"/>
</dbReference>
<keyword evidence="4" id="KW-1185">Reference proteome</keyword>